<protein>
    <submittedName>
        <fullName evidence="2">Uncharacterized protein</fullName>
    </submittedName>
</protein>
<feature type="transmembrane region" description="Helical" evidence="1">
    <location>
        <begin position="158"/>
        <end position="179"/>
    </location>
</feature>
<evidence type="ECO:0000256" key="1">
    <source>
        <dbReference type="SAM" id="Phobius"/>
    </source>
</evidence>
<gene>
    <name evidence="2" type="primary">orf286</name>
</gene>
<accession>A0A0B5GNP9</accession>
<dbReference type="RefSeq" id="YP_009118154.1">
    <property type="nucleotide sequence ID" value="NC_026312.1"/>
</dbReference>
<feature type="transmembrane region" description="Helical" evidence="1">
    <location>
        <begin position="58"/>
        <end position="78"/>
    </location>
</feature>
<dbReference type="AlphaFoldDB" id="A0A0B5GNP9"/>
<geneLocation type="mitochondrion" evidence="2"/>
<dbReference type="EMBL" id="KP165388">
    <property type="protein sequence ID" value="AJF22904.1"/>
    <property type="molecule type" value="Genomic_DNA"/>
</dbReference>
<keyword evidence="1" id="KW-0472">Membrane</keyword>
<dbReference type="GeneID" id="22976082"/>
<keyword evidence="1" id="KW-1133">Transmembrane helix</keyword>
<sequence length="286" mass="34834">MSVKLIRFLLEFFEQFLITLVSFLFFFCFFYFLLNFYLFSGDLYHGYGSYFLIMHSSLASLNKVIWFFFFFCFFYSIFFYKQIHLYYYSWYLSVHLLFYISIYGLNQAWLFMLTGIIWGDYSWGFSYSIEYKFIILLLFILMYVGSVIFYIFSKNNLYVYFSVFRFLLFVFFSLTFCMMLTDNTFVSSYIFKIFNFLGFVVTRFEIHQSDESLHFLLLSLSGYYIYIIFIYILYYILSFVYGSVNISLFFFSTFNYNINSFYSTNAVASVMCEKSLLLFRNAYLYM</sequence>
<name>A0A0B5GNP9_STALP</name>
<keyword evidence="2" id="KW-0496">Mitochondrion</keyword>
<organism evidence="2">
    <name type="scientific">Stachyamoeba lipophora</name>
    <dbReference type="NCBI Taxonomy" id="463046"/>
    <lineage>
        <taxon>Eukaryota</taxon>
        <taxon>Discoba</taxon>
        <taxon>Heterolobosea</taxon>
        <taxon>Tetramitia</taxon>
        <taxon>Eutetramitia</taxon>
        <taxon>Gruberellidae</taxon>
        <taxon>Stachyamoeba</taxon>
    </lineage>
</organism>
<feature type="transmembrane region" description="Helical" evidence="1">
    <location>
        <begin position="12"/>
        <end position="38"/>
    </location>
</feature>
<evidence type="ECO:0000313" key="2">
    <source>
        <dbReference type="EMBL" id="AJF22904.1"/>
    </source>
</evidence>
<keyword evidence="1" id="KW-0812">Transmembrane</keyword>
<feature type="transmembrane region" description="Helical" evidence="1">
    <location>
        <begin position="224"/>
        <end position="251"/>
    </location>
</feature>
<feature type="transmembrane region" description="Helical" evidence="1">
    <location>
        <begin position="186"/>
        <end position="204"/>
    </location>
</feature>
<reference evidence="2" key="1">
    <citation type="journal article" date="2014" name="Nucleic Acids Res.">
        <title>Widespread occurrence of organelle genome-encoded 5S rRNAs including permuted molecules.</title>
        <authorList>
            <person name="Valach M."/>
            <person name="Burger G."/>
            <person name="Gray M.W."/>
            <person name="Lang B.F."/>
        </authorList>
    </citation>
    <scope>NUCLEOTIDE SEQUENCE</scope>
    <source>
        <strain evidence="2">ATCC 50324</strain>
    </source>
</reference>
<proteinExistence type="predicted"/>
<feature type="transmembrane region" description="Helical" evidence="1">
    <location>
        <begin position="133"/>
        <end position="152"/>
    </location>
</feature>